<dbReference type="SMART" id="SM00150">
    <property type="entry name" value="SPEC"/>
    <property type="match status" value="2"/>
</dbReference>
<reference evidence="10" key="1">
    <citation type="submission" date="2025-08" db="UniProtKB">
        <authorList>
            <consortium name="Ensembl"/>
        </authorList>
    </citation>
    <scope>IDENTIFICATION</scope>
</reference>
<dbReference type="PROSITE" id="PS50222">
    <property type="entry name" value="EF_HAND_2"/>
    <property type="match status" value="1"/>
</dbReference>
<evidence type="ECO:0008006" key="12">
    <source>
        <dbReference type="Google" id="ProtNLM"/>
    </source>
</evidence>
<proteinExistence type="inferred from homology"/>
<dbReference type="PROSITE" id="PS50021">
    <property type="entry name" value="CH"/>
    <property type="match status" value="2"/>
</dbReference>
<dbReference type="FunFam" id="1.20.58.60:FF:000005">
    <property type="entry name" value="Actinin alpha 1"/>
    <property type="match status" value="1"/>
</dbReference>
<dbReference type="CDD" id="cd21214">
    <property type="entry name" value="CH_ACTN_rpt1"/>
    <property type="match status" value="1"/>
</dbReference>
<keyword evidence="4" id="KW-0106">Calcium</keyword>
<feature type="domain" description="EF-hand" evidence="9">
    <location>
        <begin position="776"/>
        <end position="811"/>
    </location>
</feature>
<dbReference type="CDD" id="cd00176">
    <property type="entry name" value="SPEC"/>
    <property type="match status" value="1"/>
</dbReference>
<keyword evidence="5" id="KW-0009">Actin-binding</keyword>
<evidence type="ECO:0000256" key="4">
    <source>
        <dbReference type="ARBA" id="ARBA00022837"/>
    </source>
</evidence>
<dbReference type="FunFam" id="1.10.418.10:FF:000001">
    <property type="entry name" value="Actinin alpha 1"/>
    <property type="match status" value="1"/>
</dbReference>
<dbReference type="FunFam" id="1.20.58.60:FF:000004">
    <property type="entry name" value="Actinin alpha 1"/>
    <property type="match status" value="1"/>
</dbReference>
<feature type="region of interest" description="Disordered" evidence="7">
    <location>
        <begin position="1"/>
        <end position="22"/>
    </location>
</feature>
<dbReference type="SMART" id="SM01184">
    <property type="entry name" value="efhand_Ca_insen"/>
    <property type="match status" value="1"/>
</dbReference>
<dbReference type="SMART" id="SM00033">
    <property type="entry name" value="CH"/>
    <property type="match status" value="2"/>
</dbReference>
<feature type="domain" description="Calponin-homology (CH)" evidence="8">
    <location>
        <begin position="154"/>
        <end position="260"/>
    </location>
</feature>
<gene>
    <name evidence="10" type="primary">LOC112265290</name>
</gene>
<feature type="domain" description="Calponin-homology (CH)" evidence="8">
    <location>
        <begin position="41"/>
        <end position="145"/>
    </location>
</feature>
<dbReference type="Pfam" id="PF00307">
    <property type="entry name" value="CH"/>
    <property type="match status" value="2"/>
</dbReference>
<evidence type="ECO:0000313" key="10">
    <source>
        <dbReference type="Ensembl" id="ENSOTSP00005011262.2"/>
    </source>
</evidence>
<dbReference type="GeneTree" id="ENSGT00940000155548"/>
<keyword evidence="2" id="KW-0479">Metal-binding</keyword>
<dbReference type="SUPFAM" id="SSF47473">
    <property type="entry name" value="EF-hand"/>
    <property type="match status" value="2"/>
</dbReference>
<organism evidence="10 11">
    <name type="scientific">Oncorhynchus tshawytscha</name>
    <name type="common">Chinook salmon</name>
    <name type="synonym">Salmo tshawytscha</name>
    <dbReference type="NCBI Taxonomy" id="74940"/>
    <lineage>
        <taxon>Eukaryota</taxon>
        <taxon>Metazoa</taxon>
        <taxon>Chordata</taxon>
        <taxon>Craniata</taxon>
        <taxon>Vertebrata</taxon>
        <taxon>Euteleostomi</taxon>
        <taxon>Actinopterygii</taxon>
        <taxon>Neopterygii</taxon>
        <taxon>Teleostei</taxon>
        <taxon>Protacanthopterygii</taxon>
        <taxon>Salmoniformes</taxon>
        <taxon>Salmonidae</taxon>
        <taxon>Salmoninae</taxon>
        <taxon>Oncorhynchus</taxon>
    </lineage>
</organism>
<comment type="similarity">
    <text evidence="1">Belongs to the alpha-actinin family.</text>
</comment>
<dbReference type="InterPro" id="IPR002017">
    <property type="entry name" value="Spectrin_repeat"/>
</dbReference>
<feature type="compositionally biased region" description="Polar residues" evidence="7">
    <location>
        <begin position="1"/>
        <end position="13"/>
    </location>
</feature>
<dbReference type="Ensembl" id="ENSOTST00005012408.2">
    <property type="protein sequence ID" value="ENSOTSP00005011262.2"/>
    <property type="gene ID" value="ENSOTSG00005005711.2"/>
</dbReference>
<dbReference type="InterPro" id="IPR001715">
    <property type="entry name" value="CH_dom"/>
</dbReference>
<evidence type="ECO:0000259" key="8">
    <source>
        <dbReference type="PROSITE" id="PS50021"/>
    </source>
</evidence>
<dbReference type="InterPro" id="IPR036872">
    <property type="entry name" value="CH_dom_sf"/>
</dbReference>
<dbReference type="Gene3D" id="1.10.418.10">
    <property type="entry name" value="Calponin-like domain"/>
    <property type="match status" value="2"/>
</dbReference>
<dbReference type="Pfam" id="PF00435">
    <property type="entry name" value="Spectrin"/>
    <property type="match status" value="4"/>
</dbReference>
<dbReference type="FunFam" id="1.20.58.60:FF:000003">
    <property type="entry name" value="Actinin, alpha 1"/>
    <property type="match status" value="1"/>
</dbReference>
<dbReference type="InterPro" id="IPR011992">
    <property type="entry name" value="EF-hand-dom_pair"/>
</dbReference>
<dbReference type="Proteomes" id="UP000694402">
    <property type="component" value="Unassembled WGS sequence"/>
</dbReference>
<keyword evidence="6" id="KW-0175">Coiled coil</keyword>
<dbReference type="FunFam" id="1.10.238.10:FF:000004">
    <property type="entry name" value="Actinin alpha 1"/>
    <property type="match status" value="1"/>
</dbReference>
<evidence type="ECO:0000256" key="6">
    <source>
        <dbReference type="SAM" id="Coils"/>
    </source>
</evidence>
<dbReference type="AlphaFoldDB" id="A0A8C8CG79"/>
<sequence>MVDYHASNSQASSGGPAIYMDPREQENDWDRDLLLDPAWEKQQRKTFTAWCNSHLRKAGTQIENIEEDFRDGLKLMLLLEVISGERLPKPERGKMRVHKINNVNKALDYIAGKGVKLVSIGAEEIVDGNAKMTLGMIWTIILRFAIQDISVEETSAKEGLLLWCQRKTAPYKNVNVQNFHISWKDGLAFNALIHRHRPELIDYDKLRKDDPLTNLNNAFEVAEKYLDIPKMMDAEDIVGTLRPDEKAIMTYVSCFYHAFSGAQKAETAANRICKVLAVNQENEHLMEDYEKLASDLLDWIRRTIPWLENRAPEKTMAEMQQKLEDFRGYRRVHKPPKVQEKCQLEINFNTLQTKLRLSNRPAFMPSEGRMVSDINGSWHNLEGAEKGYEEWMLNEIRRLERLDHLAEKFRQKATIHESWTDGKEAMLTQKDYETASLSEVKALLRKHEAFESDLAAHQDRVEQIAAIAQELNELDYYDSPSVNARCQKICEQWDALGSLTQSRRESLERTEKQLESIDELYLEYAKRAAPFNNWMEGAMEDLQDMFIVHNIEEIQGLITAHEQFKSTLPEANKEREAIQAIQAEVQKIAQYNGIKLSGGNPYTTITPKTIDNKWDKVEQLVPQRDQALQEELAKQQSNDHLRRKFATQANIVGPWIQTKMEEIGRISIEMNGTLEDQLVNLREYEQSIIEYKPNIDQLEGDHQLIQEALIFDNKYTAYTMEHLRVGWEQLLTTIARTINEIENQILTRDAKGISQEQLHEYRTSFNHFDKALNFKLGDAEFARIMGIVDPNNSGVVTFQAFIDFMSRETTDTDTADQVIASFKILAADKNFIMAEELRRELPPDQAEYCIARMAPYSGPDAKPGALDYMSFSTALYGESDL</sequence>
<evidence type="ECO:0000256" key="3">
    <source>
        <dbReference type="ARBA" id="ARBA00022737"/>
    </source>
</evidence>
<dbReference type="SUPFAM" id="SSF47576">
    <property type="entry name" value="Calponin-homology domain, CH-domain"/>
    <property type="match status" value="1"/>
</dbReference>
<dbReference type="InterPro" id="IPR002048">
    <property type="entry name" value="EF_hand_dom"/>
</dbReference>
<dbReference type="FunFam" id="1.10.418.10:FF:000005">
    <property type="entry name" value="Actinin alpha 4"/>
    <property type="match status" value="1"/>
</dbReference>
<protein>
    <recommendedName>
        <fullName evidence="12">Alpha-actinin-4</fullName>
    </recommendedName>
</protein>
<evidence type="ECO:0000256" key="5">
    <source>
        <dbReference type="ARBA" id="ARBA00023203"/>
    </source>
</evidence>
<dbReference type="PROSITE" id="PS00019">
    <property type="entry name" value="ACTININ_1"/>
    <property type="match status" value="1"/>
</dbReference>
<dbReference type="InterPro" id="IPR018159">
    <property type="entry name" value="Spectrin/alpha-actinin"/>
</dbReference>
<dbReference type="PANTHER" id="PTHR11915">
    <property type="entry name" value="SPECTRIN/FILAMIN RELATED CYTOSKELETAL PROTEIN"/>
    <property type="match status" value="1"/>
</dbReference>
<dbReference type="PROSITE" id="PS00020">
    <property type="entry name" value="ACTININ_2"/>
    <property type="match status" value="1"/>
</dbReference>
<keyword evidence="3" id="KW-0677">Repeat</keyword>
<dbReference type="CDD" id="cd21216">
    <property type="entry name" value="CH_ACTN_rpt2"/>
    <property type="match status" value="1"/>
</dbReference>
<dbReference type="Gene3D" id="1.20.58.60">
    <property type="match status" value="4"/>
</dbReference>
<accession>A0A8C8CG79</accession>
<keyword evidence="11" id="KW-1185">Reference proteome</keyword>
<dbReference type="Gene3D" id="1.10.238.10">
    <property type="entry name" value="EF-hand"/>
    <property type="match status" value="2"/>
</dbReference>
<evidence type="ECO:0000256" key="1">
    <source>
        <dbReference type="ARBA" id="ARBA00010255"/>
    </source>
</evidence>
<evidence type="ECO:0000256" key="7">
    <source>
        <dbReference type="SAM" id="MobiDB-lite"/>
    </source>
</evidence>
<dbReference type="InterPro" id="IPR001589">
    <property type="entry name" value="Actinin_actin-bd_CS"/>
</dbReference>
<evidence type="ECO:0000259" key="9">
    <source>
        <dbReference type="PROSITE" id="PS50222"/>
    </source>
</evidence>
<dbReference type="SUPFAM" id="SSF46966">
    <property type="entry name" value="Spectrin repeat"/>
    <property type="match status" value="4"/>
</dbReference>
<evidence type="ECO:0000256" key="2">
    <source>
        <dbReference type="ARBA" id="ARBA00022723"/>
    </source>
</evidence>
<dbReference type="InterPro" id="IPR014837">
    <property type="entry name" value="EF-hand_Ca_insen"/>
</dbReference>
<dbReference type="Pfam" id="PF08726">
    <property type="entry name" value="EFhand_Ca_insen"/>
    <property type="match status" value="1"/>
</dbReference>
<reference evidence="10" key="2">
    <citation type="submission" date="2025-09" db="UniProtKB">
        <authorList>
            <consortium name="Ensembl"/>
        </authorList>
    </citation>
    <scope>IDENTIFICATION</scope>
</reference>
<dbReference type="GO" id="GO:0005509">
    <property type="term" value="F:calcium ion binding"/>
    <property type="evidence" value="ECO:0007669"/>
    <property type="project" value="InterPro"/>
</dbReference>
<evidence type="ECO:0000313" key="11">
    <source>
        <dbReference type="Proteomes" id="UP000694402"/>
    </source>
</evidence>
<dbReference type="FunFam" id="1.20.58.60:FF:000002">
    <property type="entry name" value="Actinin, alpha 1"/>
    <property type="match status" value="1"/>
</dbReference>
<feature type="coiled-coil region" evidence="6">
    <location>
        <begin position="440"/>
        <end position="474"/>
    </location>
</feature>
<name>A0A8C8CG79_ONCTS</name>
<dbReference type="GO" id="GO:0003779">
    <property type="term" value="F:actin binding"/>
    <property type="evidence" value="ECO:0007669"/>
    <property type="project" value="UniProtKB-KW"/>
</dbReference>